<keyword evidence="5" id="KW-0862">Zinc</keyword>
<dbReference type="GO" id="GO:0008270">
    <property type="term" value="F:zinc ion binding"/>
    <property type="evidence" value="ECO:0007669"/>
    <property type="project" value="UniProtKB-KW"/>
</dbReference>
<keyword evidence="4" id="KW-0863">Zinc-finger</keyword>
<feature type="domain" description="NF-X1-type" evidence="8">
    <location>
        <begin position="204"/>
        <end position="222"/>
    </location>
</feature>
<dbReference type="InterPro" id="IPR034078">
    <property type="entry name" value="NFX1_fam"/>
</dbReference>
<keyword evidence="3" id="KW-0677">Repeat</keyword>
<name>A0A0M3QWE6_DROBS</name>
<dbReference type="CDD" id="cd06008">
    <property type="entry name" value="NF-X1-zinc-finger"/>
    <property type="match status" value="5"/>
</dbReference>
<keyword evidence="7" id="KW-0472">Membrane</keyword>
<evidence type="ECO:0000256" key="4">
    <source>
        <dbReference type="ARBA" id="ARBA00022771"/>
    </source>
</evidence>
<evidence type="ECO:0000256" key="1">
    <source>
        <dbReference type="ARBA" id="ARBA00007269"/>
    </source>
</evidence>
<evidence type="ECO:0000256" key="5">
    <source>
        <dbReference type="ARBA" id="ARBA00022833"/>
    </source>
</evidence>
<dbReference type="PANTHER" id="PTHR12360:SF1">
    <property type="entry name" value="NF-X1-TYPE ZINC FINGER PROTEIN NFXL1"/>
    <property type="match status" value="1"/>
</dbReference>
<feature type="domain" description="NF-X1-type" evidence="8">
    <location>
        <begin position="601"/>
        <end position="630"/>
    </location>
</feature>
<gene>
    <name evidence="9" type="ORF">Dbus_chr3Lg1179</name>
</gene>
<feature type="domain" description="NF-X1-type" evidence="8">
    <location>
        <begin position="708"/>
        <end position="729"/>
    </location>
</feature>
<dbReference type="EMBL" id="CP012525">
    <property type="protein sequence ID" value="ALC44013.1"/>
    <property type="molecule type" value="Genomic_DNA"/>
</dbReference>
<dbReference type="STRING" id="30019.A0A0M3QWE6"/>
<feature type="domain" description="NF-X1-type" evidence="8">
    <location>
        <begin position="499"/>
        <end position="517"/>
    </location>
</feature>
<evidence type="ECO:0000256" key="6">
    <source>
        <dbReference type="SAM" id="Coils"/>
    </source>
</evidence>
<feature type="coiled-coil region" evidence="6">
    <location>
        <begin position="766"/>
        <end position="793"/>
    </location>
</feature>
<dbReference type="GO" id="GO:0005634">
    <property type="term" value="C:nucleus"/>
    <property type="evidence" value="ECO:0007669"/>
    <property type="project" value="InterPro"/>
</dbReference>
<organism evidence="9 10">
    <name type="scientific">Drosophila busckii</name>
    <name type="common">Fruit fly</name>
    <dbReference type="NCBI Taxonomy" id="30019"/>
    <lineage>
        <taxon>Eukaryota</taxon>
        <taxon>Metazoa</taxon>
        <taxon>Ecdysozoa</taxon>
        <taxon>Arthropoda</taxon>
        <taxon>Hexapoda</taxon>
        <taxon>Insecta</taxon>
        <taxon>Pterygota</taxon>
        <taxon>Neoptera</taxon>
        <taxon>Endopterygota</taxon>
        <taxon>Diptera</taxon>
        <taxon>Brachycera</taxon>
        <taxon>Muscomorpha</taxon>
        <taxon>Ephydroidea</taxon>
        <taxon>Drosophilidae</taxon>
        <taxon>Drosophila</taxon>
    </lineage>
</organism>
<protein>
    <submittedName>
        <fullName evidence="9">CG15011</fullName>
    </submittedName>
</protein>
<keyword evidence="7" id="KW-0812">Transmembrane</keyword>
<feature type="domain" description="NF-X1-type" evidence="8">
    <location>
        <begin position="640"/>
        <end position="658"/>
    </location>
</feature>
<evidence type="ECO:0000256" key="3">
    <source>
        <dbReference type="ARBA" id="ARBA00022737"/>
    </source>
</evidence>
<keyword evidence="10" id="KW-1185">Reference proteome</keyword>
<dbReference type="CDD" id="cd16697">
    <property type="entry name" value="RING-CH-C4HC3_NFXL1"/>
    <property type="match status" value="1"/>
</dbReference>
<dbReference type="Proteomes" id="UP000494163">
    <property type="component" value="Chromosome 3L"/>
</dbReference>
<dbReference type="OrthoDB" id="536399at2759"/>
<evidence type="ECO:0000313" key="9">
    <source>
        <dbReference type="EMBL" id="ALC44013.1"/>
    </source>
</evidence>
<feature type="domain" description="NF-X1-type" evidence="8">
    <location>
        <begin position="257"/>
        <end position="285"/>
    </location>
</feature>
<feature type="domain" description="NF-X1-type" evidence="8">
    <location>
        <begin position="443"/>
        <end position="462"/>
    </location>
</feature>
<feature type="domain" description="NF-X1-type" evidence="8">
    <location>
        <begin position="311"/>
        <end position="331"/>
    </location>
</feature>
<comment type="similarity">
    <text evidence="1">Belongs to the NFX1 family.</text>
</comment>
<dbReference type="AlphaFoldDB" id="A0A0M3QWE6"/>
<feature type="domain" description="NF-X1-type" evidence="8">
    <location>
        <begin position="364"/>
        <end position="383"/>
    </location>
</feature>
<feature type="transmembrane region" description="Helical" evidence="7">
    <location>
        <begin position="824"/>
        <end position="844"/>
    </location>
</feature>
<proteinExistence type="inferred from homology"/>
<dbReference type="SMART" id="SM00438">
    <property type="entry name" value="ZnF_NFX"/>
    <property type="match status" value="10"/>
</dbReference>
<dbReference type="GO" id="GO:0000981">
    <property type="term" value="F:DNA-binding transcription factor activity, RNA polymerase II-specific"/>
    <property type="evidence" value="ECO:0007669"/>
    <property type="project" value="TreeGrafter"/>
</dbReference>
<keyword evidence="7" id="KW-1133">Transmembrane helix</keyword>
<keyword evidence="2" id="KW-0479">Metal-binding</keyword>
<evidence type="ECO:0000259" key="8">
    <source>
        <dbReference type="SMART" id="SM00438"/>
    </source>
</evidence>
<accession>A0A0M3QWE6</accession>
<feature type="domain" description="NF-X1-type" evidence="8">
    <location>
        <begin position="416"/>
        <end position="435"/>
    </location>
</feature>
<dbReference type="GO" id="GO:0000977">
    <property type="term" value="F:RNA polymerase II transcription regulatory region sequence-specific DNA binding"/>
    <property type="evidence" value="ECO:0007669"/>
    <property type="project" value="TreeGrafter"/>
</dbReference>
<dbReference type="OMA" id="KCQSVCH"/>
<dbReference type="InterPro" id="IPR000967">
    <property type="entry name" value="Znf_NFX1"/>
</dbReference>
<dbReference type="PANTHER" id="PTHR12360">
    <property type="entry name" value="NUCLEAR TRANSCRIPTION FACTOR, X-BOX BINDING 1 NFX1"/>
    <property type="match status" value="1"/>
</dbReference>
<evidence type="ECO:0000256" key="2">
    <source>
        <dbReference type="ARBA" id="ARBA00022723"/>
    </source>
</evidence>
<dbReference type="Pfam" id="PF01422">
    <property type="entry name" value="zf-NF-X1"/>
    <property type="match status" value="10"/>
</dbReference>
<sequence>MEKFNKAQQKNLAAAQKLVEAYASSSEDEGELDEKHILDLLYKHYQSLPQGAGKATGNKQNDNNANRTATFLENTLHSGAATCLICIGSIRRVESIWSCKSCYCFFHLNCIQRWANDSVMQMKVKAEQQNGNQGHYNHLGEYVPAKRQKAAHWCCPQCRTEYQPTERPTQYECFCGKEVNPAQQPYLVPHSCGEICGKLLQPKCGHDCKLLCHPGPCPPCAQLANNSCLCGKSPARSVRCLDKNWQCQQTASTLLSCGKHKCNQKCHRRGQCPPCNSQSSQPCNCKREVKVVNCSQPKWQCTNVCGALYNCGQHKCEKICHSADCGGDCPLSVRSCPCGKSKNASGCNEEVETCGDTCHKLLSCGNHTCTQRCHRGPCNQCLVRTTKKCRCGLHEKELPCSKEFTCEAKCKQMRDCGKHACNRKCCGYQCPPCEKICGKQLNCNKHKCQSVCHNGPCYPCKLESQVNCRCGKTRRSVPCGRERSARIACMELCRISSKCHHAVKHRCHKGECPPCAQPCGQTNKCGHICKAHCHSAIRVNKTADASNRAAAKKYEYRPLPHPQCEEGVSVSCIGGHELATWPCWNSKPSSCARKCARQLRCGNHKCQLVCHTVPDPQSMLQQVGCANCEQGCGIARTKGCEHSCNKGCHPPPCAPCSFVIKSKCHCGLNQIIYKCHELYNDVDEEQQLLERGEKLRCCGNRCLKNFACGHRCITICHSGKCPNPELCRKKVRIYCACKRLKQEIACDKHRAGQTSLSCDDNCQAERAKVEATEQQQLARKKQLEEEKNRIELEKFQQKFAKRKPRERKTIEVDLERSKIDWQRWANYSVALLLVLGALGVAYYADS</sequence>
<evidence type="ECO:0000256" key="7">
    <source>
        <dbReference type="SAM" id="Phobius"/>
    </source>
</evidence>
<evidence type="ECO:0000313" key="10">
    <source>
        <dbReference type="Proteomes" id="UP000494163"/>
    </source>
</evidence>
<reference evidence="9 10" key="1">
    <citation type="submission" date="2015-08" db="EMBL/GenBank/DDBJ databases">
        <title>Ancestral chromatin configuration constrains chromatin evolution on differentiating sex chromosomes in Drosophila.</title>
        <authorList>
            <person name="Zhou Q."/>
            <person name="Bachtrog D."/>
        </authorList>
    </citation>
    <scope>NUCLEOTIDE SEQUENCE [LARGE SCALE GENOMIC DNA]</scope>
    <source>
        <tissue evidence="9">Whole larvae</tissue>
    </source>
</reference>
<keyword evidence="6" id="KW-0175">Coiled coil</keyword>